<gene>
    <name evidence="1" type="ORF">GCM10022403_023400</name>
</gene>
<dbReference type="Proteomes" id="UP001501009">
    <property type="component" value="Unassembled WGS sequence"/>
</dbReference>
<protein>
    <submittedName>
        <fullName evidence="1">Uncharacterized protein</fullName>
    </submittedName>
</protein>
<organism evidence="1 2">
    <name type="scientific">Streptomyces coacervatus</name>
    <dbReference type="NCBI Taxonomy" id="647381"/>
    <lineage>
        <taxon>Bacteria</taxon>
        <taxon>Bacillati</taxon>
        <taxon>Actinomycetota</taxon>
        <taxon>Actinomycetes</taxon>
        <taxon>Kitasatosporales</taxon>
        <taxon>Streptomycetaceae</taxon>
        <taxon>Streptomyces</taxon>
    </lineage>
</organism>
<keyword evidence="2" id="KW-1185">Reference proteome</keyword>
<reference evidence="2" key="1">
    <citation type="journal article" date="2019" name="Int. J. Syst. Evol. Microbiol.">
        <title>The Global Catalogue of Microorganisms (GCM) 10K type strain sequencing project: providing services to taxonomists for standard genome sequencing and annotation.</title>
        <authorList>
            <consortium name="The Broad Institute Genomics Platform"/>
            <consortium name="The Broad Institute Genome Sequencing Center for Infectious Disease"/>
            <person name="Wu L."/>
            <person name="Ma J."/>
        </authorList>
    </citation>
    <scope>NUCLEOTIDE SEQUENCE [LARGE SCALE GENOMIC DNA]</scope>
    <source>
        <strain evidence="2">JCM 17138</strain>
    </source>
</reference>
<sequence length="134" mass="14241">MKVPLTRSATGSGAVDSFSYTVGGATINVPTGCFLTHSIKGSGKKISSQIAGVDCVGLAAIGTRFCNTRLEFHYADTAGKTYKIMRGPLNTTCKTGTVPTYKIGARELPKYGKACAQLFVNGKRRAVQCHFITK</sequence>
<evidence type="ECO:0000313" key="2">
    <source>
        <dbReference type="Proteomes" id="UP001501009"/>
    </source>
</evidence>
<comment type="caution">
    <text evidence="1">The sequence shown here is derived from an EMBL/GenBank/DDBJ whole genome shotgun (WGS) entry which is preliminary data.</text>
</comment>
<proteinExistence type="predicted"/>
<accession>A0ABP7H8F5</accession>
<dbReference type="EMBL" id="BAABDE010000013">
    <property type="protein sequence ID" value="GAA3788246.1"/>
    <property type="molecule type" value="Genomic_DNA"/>
</dbReference>
<evidence type="ECO:0000313" key="1">
    <source>
        <dbReference type="EMBL" id="GAA3788246.1"/>
    </source>
</evidence>
<name>A0ABP7H8F5_9ACTN</name>